<dbReference type="NCBIfam" id="TIGR01265">
    <property type="entry name" value="tyr_nico_aTase"/>
    <property type="match status" value="1"/>
</dbReference>
<accession>A0A804P234</accession>
<organism evidence="7 8">
    <name type="scientific">Zea mays</name>
    <name type="common">Maize</name>
    <dbReference type="NCBI Taxonomy" id="4577"/>
    <lineage>
        <taxon>Eukaryota</taxon>
        <taxon>Viridiplantae</taxon>
        <taxon>Streptophyta</taxon>
        <taxon>Embryophyta</taxon>
        <taxon>Tracheophyta</taxon>
        <taxon>Spermatophyta</taxon>
        <taxon>Magnoliopsida</taxon>
        <taxon>Liliopsida</taxon>
        <taxon>Poales</taxon>
        <taxon>Poaceae</taxon>
        <taxon>PACMAD clade</taxon>
        <taxon>Panicoideae</taxon>
        <taxon>Andropogonodae</taxon>
        <taxon>Andropogoneae</taxon>
        <taxon>Tripsacinae</taxon>
        <taxon>Zea</taxon>
    </lineage>
</organism>
<dbReference type="FunFam" id="3.40.640.10:FF:000048">
    <property type="entry name" value="tyrosine aminotransferase"/>
    <property type="match status" value="1"/>
</dbReference>
<keyword evidence="3 4" id="KW-0663">Pyridoxal phosphate</keyword>
<gene>
    <name evidence="7" type="primary">LOC100193424</name>
</gene>
<reference evidence="7" key="2">
    <citation type="submission" date="2019-07" db="EMBL/GenBank/DDBJ databases">
        <authorList>
            <person name="Seetharam A."/>
            <person name="Woodhouse M."/>
            <person name="Cannon E."/>
        </authorList>
    </citation>
    <scope>NUCLEOTIDE SEQUENCE [LARGE SCALE GENOMIC DNA]</scope>
    <source>
        <strain evidence="7">cv. B73</strain>
    </source>
</reference>
<evidence type="ECO:0007829" key="9">
    <source>
        <dbReference type="PeptideAtlas" id="A0A804P234"/>
    </source>
</evidence>
<evidence type="ECO:0000313" key="7">
    <source>
        <dbReference type="EnsemblPlants" id="Zm00001eb203230_P002"/>
    </source>
</evidence>
<dbReference type="Gene3D" id="3.90.1150.10">
    <property type="entry name" value="Aspartate Aminotransferase, domain 1"/>
    <property type="match status" value="1"/>
</dbReference>
<feature type="modified residue" description="N6-(pyridoxal phosphate)lysine" evidence="5">
    <location>
        <position position="262"/>
    </location>
</feature>
<dbReference type="InParanoid" id="A0A804P234"/>
<evidence type="ECO:0000256" key="2">
    <source>
        <dbReference type="ARBA" id="ARBA00007441"/>
    </source>
</evidence>
<dbReference type="PIRSF" id="PIRSF000517">
    <property type="entry name" value="Tyr_transaminase"/>
    <property type="match status" value="1"/>
</dbReference>
<keyword evidence="9" id="KW-1267">Proteomics identification</keyword>
<proteinExistence type="evidence at protein level"/>
<evidence type="ECO:0000256" key="4">
    <source>
        <dbReference type="PIRNR" id="PIRNR000517"/>
    </source>
</evidence>
<evidence type="ECO:0000256" key="1">
    <source>
        <dbReference type="ARBA" id="ARBA00001933"/>
    </source>
</evidence>
<dbReference type="InterPro" id="IPR005958">
    <property type="entry name" value="TyrNic_aminoTrfase"/>
</dbReference>
<dbReference type="OrthoDB" id="7042322at2759"/>
<dbReference type="SUPFAM" id="SSF53383">
    <property type="entry name" value="PLP-dependent transferases"/>
    <property type="match status" value="1"/>
</dbReference>
<dbReference type="EnsemblPlants" id="Zm00001eb203230_T002">
    <property type="protein sequence ID" value="Zm00001eb203230_P002"/>
    <property type="gene ID" value="Zm00001eb203230"/>
</dbReference>
<dbReference type="InterPro" id="IPR004839">
    <property type="entry name" value="Aminotransferase_I/II_large"/>
</dbReference>
<dbReference type="PANTHER" id="PTHR45744:SF5">
    <property type="entry name" value="NICOTIANAMINE AMINOTRANSFERASE 1"/>
    <property type="match status" value="1"/>
</dbReference>
<dbReference type="PRINTS" id="PR00753">
    <property type="entry name" value="ACCSYNTHASE"/>
</dbReference>
<dbReference type="AlphaFoldDB" id="A0A804P234"/>
<dbReference type="GO" id="GO:0006572">
    <property type="term" value="P:L-tyrosine catabolic process"/>
    <property type="evidence" value="ECO:0000318"/>
    <property type="project" value="GO_Central"/>
</dbReference>
<evidence type="ECO:0000256" key="5">
    <source>
        <dbReference type="PIRSR" id="PIRSR000517-1"/>
    </source>
</evidence>
<keyword evidence="8" id="KW-1185">Reference proteome</keyword>
<evidence type="ECO:0000259" key="6">
    <source>
        <dbReference type="Pfam" id="PF00155"/>
    </source>
</evidence>
<dbReference type="PANTHER" id="PTHR45744">
    <property type="entry name" value="TYROSINE AMINOTRANSFERASE"/>
    <property type="match status" value="1"/>
</dbReference>
<comment type="cofactor">
    <cofactor evidence="1 4 5">
        <name>pyridoxal 5'-phosphate</name>
        <dbReference type="ChEBI" id="CHEBI:597326"/>
    </cofactor>
</comment>
<dbReference type="InterPro" id="IPR015422">
    <property type="entry name" value="PyrdxlP-dep_Trfase_small"/>
</dbReference>
<evidence type="ECO:0000256" key="3">
    <source>
        <dbReference type="ARBA" id="ARBA00022898"/>
    </source>
</evidence>
<sequence length="436" mass="47607">MATHASDNGSGHAEWRFARAAKEGALAVAGDKMSIRAARFKISASVDGRDPRPVLPLAHGDPSVFPAFRTAAEAEDAVAAALRTGKFNCYPAGVGLPEARRALAEHLSSDLPYKLSTDDIFLTAGGTQAIEVVVSVLAQPGANILLPRPGYPNYEARAGLHNLQVRHFDLIPERGWEIDIDSLESIADKNTTAMVIINPNNPCGSVYTREHLAKVAEVARKLGILVIADEVYGNLVFGDTPYVPMGVFGHIAPVLSIGSLSKRWIVPGWRLGWVAVCDPNKILQETKIIASITNFLNVSTDPATFVQGALPHILGNTKEDFFRRIIGLLAETSEICYREIKDIKCITCPHKPEGSMFVMVKLNLYLLEGIHDDIDFCCKLAKEESVILCPGEMDLICWKKSYLTKTHFGSSSCLFRVTGTPGLHCMFALRNALRKQ</sequence>
<reference evidence="7" key="3">
    <citation type="submission" date="2021-05" db="UniProtKB">
        <authorList>
            <consortium name="EnsemblPlants"/>
        </authorList>
    </citation>
    <scope>IDENTIFICATION</scope>
    <source>
        <strain evidence="7">cv. B73</strain>
    </source>
</reference>
<dbReference type="InterPro" id="IPR015421">
    <property type="entry name" value="PyrdxlP-dep_Trfase_major"/>
</dbReference>
<comment type="similarity">
    <text evidence="2 4">Belongs to the class-I pyridoxal-phosphate-dependent aminotransferase family.</text>
</comment>
<evidence type="ECO:0000313" key="8">
    <source>
        <dbReference type="Proteomes" id="UP000007305"/>
    </source>
</evidence>
<dbReference type="GO" id="GO:0030170">
    <property type="term" value="F:pyridoxal phosphate binding"/>
    <property type="evidence" value="ECO:0007669"/>
    <property type="project" value="InterPro"/>
</dbReference>
<dbReference type="Gramene" id="Zm00001eb203230_T002">
    <property type="protein sequence ID" value="Zm00001eb203230_P002"/>
    <property type="gene ID" value="Zm00001eb203230"/>
</dbReference>
<dbReference type="InterPro" id="IPR015424">
    <property type="entry name" value="PyrdxlP-dep_Trfase"/>
</dbReference>
<dbReference type="Proteomes" id="UP000007305">
    <property type="component" value="Chromosome 4"/>
</dbReference>
<reference evidence="8" key="1">
    <citation type="journal article" date="2009" name="Science">
        <title>The B73 maize genome: complexity, diversity, and dynamics.</title>
        <authorList>
            <person name="Schnable P.S."/>
            <person name="Ware D."/>
            <person name="Fulton R.S."/>
            <person name="Stein J.C."/>
            <person name="Wei F."/>
            <person name="Pasternak S."/>
            <person name="Liang C."/>
            <person name="Zhang J."/>
            <person name="Fulton L."/>
            <person name="Graves T.A."/>
            <person name="Minx P."/>
            <person name="Reily A.D."/>
            <person name="Courtney L."/>
            <person name="Kruchowski S.S."/>
            <person name="Tomlinson C."/>
            <person name="Strong C."/>
            <person name="Delehaunty K."/>
            <person name="Fronick C."/>
            <person name="Courtney B."/>
            <person name="Rock S.M."/>
            <person name="Belter E."/>
            <person name="Du F."/>
            <person name="Kim K."/>
            <person name="Abbott R.M."/>
            <person name="Cotton M."/>
            <person name="Levy A."/>
            <person name="Marchetto P."/>
            <person name="Ochoa K."/>
            <person name="Jackson S.M."/>
            <person name="Gillam B."/>
            <person name="Chen W."/>
            <person name="Yan L."/>
            <person name="Higginbotham J."/>
            <person name="Cardenas M."/>
            <person name="Waligorski J."/>
            <person name="Applebaum E."/>
            <person name="Phelps L."/>
            <person name="Falcone J."/>
            <person name="Kanchi K."/>
            <person name="Thane T."/>
            <person name="Scimone A."/>
            <person name="Thane N."/>
            <person name="Henke J."/>
            <person name="Wang T."/>
            <person name="Ruppert J."/>
            <person name="Shah N."/>
            <person name="Rotter K."/>
            <person name="Hodges J."/>
            <person name="Ingenthron E."/>
            <person name="Cordes M."/>
            <person name="Kohlberg S."/>
            <person name="Sgro J."/>
            <person name="Delgado B."/>
            <person name="Mead K."/>
            <person name="Chinwalla A."/>
            <person name="Leonard S."/>
            <person name="Crouse K."/>
            <person name="Collura K."/>
            <person name="Kudrna D."/>
            <person name="Currie J."/>
            <person name="He R."/>
            <person name="Angelova A."/>
            <person name="Rajasekar S."/>
            <person name="Mueller T."/>
            <person name="Lomeli R."/>
            <person name="Scara G."/>
            <person name="Ko A."/>
            <person name="Delaney K."/>
            <person name="Wissotski M."/>
            <person name="Lopez G."/>
            <person name="Campos D."/>
            <person name="Braidotti M."/>
            <person name="Ashley E."/>
            <person name="Golser W."/>
            <person name="Kim H."/>
            <person name="Lee S."/>
            <person name="Lin J."/>
            <person name="Dujmic Z."/>
            <person name="Kim W."/>
            <person name="Talag J."/>
            <person name="Zuccolo A."/>
            <person name="Fan C."/>
            <person name="Sebastian A."/>
            <person name="Kramer M."/>
            <person name="Spiegel L."/>
            <person name="Nascimento L."/>
            <person name="Zutavern T."/>
            <person name="Miller B."/>
            <person name="Ambroise C."/>
            <person name="Muller S."/>
            <person name="Spooner W."/>
            <person name="Narechania A."/>
            <person name="Ren L."/>
            <person name="Wei S."/>
            <person name="Kumari S."/>
            <person name="Faga B."/>
            <person name="Levy M.J."/>
            <person name="McMahan L."/>
            <person name="Van Buren P."/>
            <person name="Vaughn M.W."/>
            <person name="Ying K."/>
            <person name="Yeh C.-T."/>
            <person name="Emrich S.J."/>
            <person name="Jia Y."/>
            <person name="Kalyanaraman A."/>
            <person name="Hsia A.-P."/>
            <person name="Barbazuk W.B."/>
            <person name="Baucom R.S."/>
            <person name="Brutnell T.P."/>
            <person name="Carpita N.C."/>
            <person name="Chaparro C."/>
            <person name="Chia J.-M."/>
            <person name="Deragon J.-M."/>
            <person name="Estill J.C."/>
            <person name="Fu Y."/>
            <person name="Jeddeloh J.A."/>
            <person name="Han Y."/>
            <person name="Lee H."/>
            <person name="Li P."/>
            <person name="Lisch D.R."/>
            <person name="Liu S."/>
            <person name="Liu Z."/>
            <person name="Nagel D.H."/>
            <person name="McCann M.C."/>
            <person name="SanMiguel P."/>
            <person name="Myers A.M."/>
            <person name="Nettleton D."/>
            <person name="Nguyen J."/>
            <person name="Penning B.W."/>
            <person name="Ponnala L."/>
            <person name="Schneider K.L."/>
            <person name="Schwartz D.C."/>
            <person name="Sharma A."/>
            <person name="Soderlund C."/>
            <person name="Springer N.M."/>
            <person name="Sun Q."/>
            <person name="Wang H."/>
            <person name="Waterman M."/>
            <person name="Westerman R."/>
            <person name="Wolfgruber T.K."/>
            <person name="Yang L."/>
            <person name="Yu Y."/>
            <person name="Zhang L."/>
            <person name="Zhou S."/>
            <person name="Zhu Q."/>
            <person name="Bennetzen J.L."/>
            <person name="Dawe R.K."/>
            <person name="Jiang J."/>
            <person name="Jiang N."/>
            <person name="Presting G.G."/>
            <person name="Wessler S.R."/>
            <person name="Aluru S."/>
            <person name="Martienssen R.A."/>
            <person name="Clifton S.W."/>
            <person name="McCombie W.R."/>
            <person name="Wing R.A."/>
            <person name="Wilson R.K."/>
        </authorList>
    </citation>
    <scope>NUCLEOTIDE SEQUENCE [LARGE SCALE GENOMIC DNA]</scope>
    <source>
        <strain evidence="8">cv. B73</strain>
    </source>
</reference>
<dbReference type="GO" id="GO:0004838">
    <property type="term" value="F:L-tyrosine-2-oxoglutarate transaminase activity"/>
    <property type="evidence" value="ECO:0000318"/>
    <property type="project" value="GO_Central"/>
</dbReference>
<dbReference type="Gene3D" id="3.40.640.10">
    <property type="entry name" value="Type I PLP-dependent aspartate aminotransferase-like (Major domain)"/>
    <property type="match status" value="1"/>
</dbReference>
<dbReference type="Pfam" id="PF00155">
    <property type="entry name" value="Aminotran_1_2"/>
    <property type="match status" value="1"/>
</dbReference>
<dbReference type="CDD" id="cd00609">
    <property type="entry name" value="AAT_like"/>
    <property type="match status" value="1"/>
</dbReference>
<feature type="domain" description="Aminotransferase class I/classII large" evidence="6">
    <location>
        <begin position="54"/>
        <end position="392"/>
    </location>
</feature>
<protein>
    <recommendedName>
        <fullName evidence="6">Aminotransferase class I/classII large domain-containing protein</fullName>
    </recommendedName>
</protein>
<name>A0A804P234_MAIZE</name>